<name>A0A0N8PQA3_9CHLR</name>
<dbReference type="EMBL" id="LJCR01003546">
    <property type="protein sequence ID" value="KPV46565.1"/>
    <property type="molecule type" value="Genomic_DNA"/>
</dbReference>
<comment type="similarity">
    <text evidence="2">Belongs to the ABC-2 integral membrane protein family.</text>
</comment>
<evidence type="ECO:0000256" key="2">
    <source>
        <dbReference type="ARBA" id="ARBA00007783"/>
    </source>
</evidence>
<protein>
    <recommendedName>
        <fullName evidence="9">ABC-2 type transporter transmembrane domain-containing protein</fullName>
    </recommendedName>
</protein>
<evidence type="ECO:0000256" key="8">
    <source>
        <dbReference type="SAM" id="Phobius"/>
    </source>
</evidence>
<keyword evidence="5 8" id="KW-0812">Transmembrane</keyword>
<comment type="caution">
    <text evidence="10">The sequence shown here is derived from an EMBL/GenBank/DDBJ whole genome shotgun (WGS) entry which is preliminary data.</text>
</comment>
<keyword evidence="6 8" id="KW-1133">Transmembrane helix</keyword>
<keyword evidence="4" id="KW-1003">Cell membrane</keyword>
<proteinExistence type="inferred from homology"/>
<evidence type="ECO:0000313" key="11">
    <source>
        <dbReference type="Proteomes" id="UP000050509"/>
    </source>
</evidence>
<evidence type="ECO:0000256" key="1">
    <source>
        <dbReference type="ARBA" id="ARBA00004651"/>
    </source>
</evidence>
<evidence type="ECO:0000256" key="3">
    <source>
        <dbReference type="ARBA" id="ARBA00022448"/>
    </source>
</evidence>
<feature type="transmembrane region" description="Helical" evidence="8">
    <location>
        <begin position="61"/>
        <end position="87"/>
    </location>
</feature>
<dbReference type="PANTHER" id="PTHR30413:SF10">
    <property type="entry name" value="CAPSULE POLYSACCHARIDE EXPORT INNER-MEMBRANE PROTEIN CTRC"/>
    <property type="match status" value="1"/>
</dbReference>
<evidence type="ECO:0000313" key="10">
    <source>
        <dbReference type="EMBL" id="KPV46565.1"/>
    </source>
</evidence>
<comment type="subcellular location">
    <subcellularLocation>
        <location evidence="1">Cell membrane</location>
        <topology evidence="1">Multi-pass membrane protein</topology>
    </subcellularLocation>
</comment>
<evidence type="ECO:0000256" key="4">
    <source>
        <dbReference type="ARBA" id="ARBA00022475"/>
    </source>
</evidence>
<evidence type="ECO:0000256" key="5">
    <source>
        <dbReference type="ARBA" id="ARBA00022692"/>
    </source>
</evidence>
<gene>
    <name evidence="10" type="ORF">SE17_43195</name>
</gene>
<evidence type="ECO:0000259" key="9">
    <source>
        <dbReference type="Pfam" id="PF01061"/>
    </source>
</evidence>
<dbReference type="GO" id="GO:0005886">
    <property type="term" value="C:plasma membrane"/>
    <property type="evidence" value="ECO:0007669"/>
    <property type="project" value="UniProtKB-SubCell"/>
</dbReference>
<keyword evidence="3" id="KW-0813">Transport</keyword>
<dbReference type="PANTHER" id="PTHR30413">
    <property type="entry name" value="INNER MEMBRANE TRANSPORT PERMEASE"/>
    <property type="match status" value="1"/>
</dbReference>
<dbReference type="AlphaFoldDB" id="A0A0N8PQA3"/>
<feature type="transmembrane region" description="Helical" evidence="8">
    <location>
        <begin position="135"/>
        <end position="158"/>
    </location>
</feature>
<dbReference type="Proteomes" id="UP000050509">
    <property type="component" value="Unassembled WGS sequence"/>
</dbReference>
<keyword evidence="11" id="KW-1185">Reference proteome</keyword>
<feature type="non-terminal residue" evidence="10">
    <location>
        <position position="187"/>
    </location>
</feature>
<sequence length="187" mass="21325">HRNLIWQFTRREIESKYRGSFLGFFWLVIYPLIQLLIYTFIFGVVFQARWGRHAAESLTQFALILFCGLTAFNIFSETISHAAGMIISVPNYVKKVVFPLEILPVCRLGTALFQGLVNVVIVLIANMIISQTIQWTVVLLPLVFLPLIFLSLGIGWFLSSLGVFLRDLNLFIGLVIQILFYGAAIFY</sequence>
<accession>A0A0N8PQA3</accession>
<evidence type="ECO:0000256" key="6">
    <source>
        <dbReference type="ARBA" id="ARBA00022989"/>
    </source>
</evidence>
<dbReference type="GO" id="GO:0015920">
    <property type="term" value="P:lipopolysaccharide transport"/>
    <property type="evidence" value="ECO:0007669"/>
    <property type="project" value="TreeGrafter"/>
</dbReference>
<dbReference type="GO" id="GO:0140359">
    <property type="term" value="F:ABC-type transporter activity"/>
    <property type="evidence" value="ECO:0007669"/>
    <property type="project" value="InterPro"/>
</dbReference>
<feature type="non-terminal residue" evidence="10">
    <location>
        <position position="1"/>
    </location>
</feature>
<reference evidence="10 11" key="1">
    <citation type="submission" date="2015-09" db="EMBL/GenBank/DDBJ databases">
        <title>Draft genome sequence of Kouleothrix aurantiaca JCM 19913.</title>
        <authorList>
            <person name="Hemp J."/>
        </authorList>
    </citation>
    <scope>NUCLEOTIDE SEQUENCE [LARGE SCALE GENOMIC DNA]</scope>
    <source>
        <strain evidence="10 11">COM-B</strain>
    </source>
</reference>
<evidence type="ECO:0000256" key="7">
    <source>
        <dbReference type="ARBA" id="ARBA00023136"/>
    </source>
</evidence>
<dbReference type="Pfam" id="PF01061">
    <property type="entry name" value="ABC2_membrane"/>
    <property type="match status" value="1"/>
</dbReference>
<feature type="domain" description="ABC-2 type transporter transmembrane" evidence="9">
    <location>
        <begin position="4"/>
        <end position="187"/>
    </location>
</feature>
<feature type="transmembrane region" description="Helical" evidence="8">
    <location>
        <begin position="21"/>
        <end position="41"/>
    </location>
</feature>
<organism evidence="10 11">
    <name type="scientific">Kouleothrix aurantiaca</name>
    <dbReference type="NCBI Taxonomy" id="186479"/>
    <lineage>
        <taxon>Bacteria</taxon>
        <taxon>Bacillati</taxon>
        <taxon>Chloroflexota</taxon>
        <taxon>Chloroflexia</taxon>
        <taxon>Chloroflexales</taxon>
        <taxon>Roseiflexineae</taxon>
        <taxon>Roseiflexaceae</taxon>
        <taxon>Kouleothrix</taxon>
    </lineage>
</organism>
<feature type="transmembrane region" description="Helical" evidence="8">
    <location>
        <begin position="108"/>
        <end position="129"/>
    </location>
</feature>
<dbReference type="InterPro" id="IPR013525">
    <property type="entry name" value="ABC2_TM"/>
</dbReference>
<feature type="transmembrane region" description="Helical" evidence="8">
    <location>
        <begin position="170"/>
        <end position="186"/>
    </location>
</feature>
<keyword evidence="7 8" id="KW-0472">Membrane</keyword>